<sequence>MQTPTPPHPPPDPISQTLSLISSAKTLPQTKSAHARAVLLGLRHSLTVTAALILSYSSSTSQTLFTLSPPHLRRSAFLWNTLVRARANSRAHAHAFRAYNDMVRAGVRPDDRTFPFLLKACADSEAAVRKGREAHASALKLGFTGDVFVGNTLLSFYGAAGDLRDSWRVFDEMRERDVVSWNSIISVFSDNGFLRESLESFLGLMRSGLAANSVSLVSILRVCAAGDYGFFGRGIHRFALKVGLDSHVWVGNSLIDMYGKCGDLGSSVRVFRGMSEKSDVSWNSIMGAYVNAGCYSDCLSVLQGMLKADVEPNSITVSMLLPALVELNLFNTGKEVHAHSIRRGATCDVFVNNSLIDLYGKSGRLDKASSVFAQMNSRNVVSWNAMIGNFAQNGAELKAMALVKEMQSHGERPNSITFTNVLPACARVSSIKQGMQIHARSLRDGSCFDQLVSNALIDMYAKCGRLDLARHIFNVSERDQVSYNAIITAYAHSQHCLEALRLFSEMGLAGIVYDNISLVGALSACANLPAIKQGKEIHCACMRKLRNNTHLFVANSILDMYIKCGRIDLARRVFDRMPAKDVASHNAMILGYGMRGELDAAIELFDAMEGGAVEYDHVSYTAVLCACSHGGLVEEGKKYFAQMVSEGVVAPTQTHFACMVDLLGRAGLVGEAAELVRGMPFEADWNVWGALVGACRVHGEVEVGRWAAERLLELRPGHGGYYVLTSNMYAEAGRWREADEVRELMRVRGVRKETGCSWVEGESGMHAFGVGGRLRRVGDVV</sequence>
<feature type="repeat" description="PPR" evidence="2">
    <location>
        <begin position="348"/>
        <end position="378"/>
    </location>
</feature>
<feature type="repeat" description="PPR" evidence="2">
    <location>
        <begin position="616"/>
        <end position="650"/>
    </location>
</feature>
<evidence type="ECO:0000256" key="2">
    <source>
        <dbReference type="PROSITE-ProRule" id="PRU00708"/>
    </source>
</evidence>
<dbReference type="Proteomes" id="UP001179952">
    <property type="component" value="Unassembled WGS sequence"/>
</dbReference>
<dbReference type="PROSITE" id="PS51375">
    <property type="entry name" value="PPR"/>
    <property type="match status" value="8"/>
</dbReference>
<evidence type="ECO:0000313" key="4">
    <source>
        <dbReference type="Proteomes" id="UP001179952"/>
    </source>
</evidence>
<dbReference type="AlphaFoldDB" id="A0AAV9BME8"/>
<reference evidence="3" key="1">
    <citation type="journal article" date="2023" name="Nat. Commun.">
        <title>Diploid and tetraploid genomes of Acorus and the evolution of monocots.</title>
        <authorList>
            <person name="Ma L."/>
            <person name="Liu K.W."/>
            <person name="Li Z."/>
            <person name="Hsiao Y.Y."/>
            <person name="Qi Y."/>
            <person name="Fu T."/>
            <person name="Tang G.D."/>
            <person name="Zhang D."/>
            <person name="Sun W.H."/>
            <person name="Liu D.K."/>
            <person name="Li Y."/>
            <person name="Chen G.Z."/>
            <person name="Liu X.D."/>
            <person name="Liao X.Y."/>
            <person name="Jiang Y.T."/>
            <person name="Yu X."/>
            <person name="Hao Y."/>
            <person name="Huang J."/>
            <person name="Zhao X.W."/>
            <person name="Ke S."/>
            <person name="Chen Y.Y."/>
            <person name="Wu W.L."/>
            <person name="Hsu J.L."/>
            <person name="Lin Y.F."/>
            <person name="Huang M.D."/>
            <person name="Li C.Y."/>
            <person name="Huang L."/>
            <person name="Wang Z.W."/>
            <person name="Zhao X."/>
            <person name="Zhong W.Y."/>
            <person name="Peng D.H."/>
            <person name="Ahmad S."/>
            <person name="Lan S."/>
            <person name="Zhang J.S."/>
            <person name="Tsai W.C."/>
            <person name="Van de Peer Y."/>
            <person name="Liu Z.J."/>
        </authorList>
    </citation>
    <scope>NUCLEOTIDE SEQUENCE</scope>
    <source>
        <strain evidence="3">SCP</strain>
    </source>
</reference>
<dbReference type="FunFam" id="1.25.40.10:FF:000381">
    <property type="entry name" value="Pentatricopeptide repeat-containing protein"/>
    <property type="match status" value="1"/>
</dbReference>
<feature type="repeat" description="PPR" evidence="2">
    <location>
        <begin position="146"/>
        <end position="180"/>
    </location>
</feature>
<dbReference type="Gene3D" id="1.25.40.10">
    <property type="entry name" value="Tetratricopeptide repeat domain"/>
    <property type="match status" value="5"/>
</dbReference>
<feature type="repeat" description="PPR" evidence="2">
    <location>
        <begin position="479"/>
        <end position="513"/>
    </location>
</feature>
<dbReference type="FunFam" id="1.25.40.10:FF:000090">
    <property type="entry name" value="Pentatricopeptide repeat-containing protein, chloroplastic"/>
    <property type="match status" value="1"/>
</dbReference>
<feature type="repeat" description="PPR" evidence="2">
    <location>
        <begin position="550"/>
        <end position="584"/>
    </location>
</feature>
<dbReference type="FunFam" id="1.25.40.10:FF:000344">
    <property type="entry name" value="Pentatricopeptide repeat-containing protein"/>
    <property type="match status" value="1"/>
</dbReference>
<keyword evidence="1" id="KW-0677">Repeat</keyword>
<dbReference type="PANTHER" id="PTHR47926">
    <property type="entry name" value="PENTATRICOPEPTIDE REPEAT-CONTAINING PROTEIN"/>
    <property type="match status" value="1"/>
</dbReference>
<comment type="caution">
    <text evidence="3">The sequence shown here is derived from an EMBL/GenBank/DDBJ whole genome shotgun (WGS) entry which is preliminary data.</text>
</comment>
<dbReference type="InterPro" id="IPR046960">
    <property type="entry name" value="PPR_At4g14850-like_plant"/>
</dbReference>
<dbReference type="Pfam" id="PF13041">
    <property type="entry name" value="PPR_2"/>
    <property type="match status" value="4"/>
</dbReference>
<dbReference type="FunFam" id="1.25.40.10:FF:000518">
    <property type="entry name" value="Pentatricopeptide repeat-containing protein"/>
    <property type="match status" value="1"/>
</dbReference>
<dbReference type="GO" id="GO:0009451">
    <property type="term" value="P:RNA modification"/>
    <property type="evidence" value="ECO:0007669"/>
    <property type="project" value="InterPro"/>
</dbReference>
<dbReference type="Pfam" id="PF01535">
    <property type="entry name" value="PPR"/>
    <property type="match status" value="5"/>
</dbReference>
<feature type="repeat" description="PPR" evidence="2">
    <location>
        <begin position="75"/>
        <end position="109"/>
    </location>
</feature>
<dbReference type="NCBIfam" id="TIGR00756">
    <property type="entry name" value="PPR"/>
    <property type="match status" value="8"/>
</dbReference>
<reference evidence="3" key="2">
    <citation type="submission" date="2023-06" db="EMBL/GenBank/DDBJ databases">
        <authorList>
            <person name="Ma L."/>
            <person name="Liu K.-W."/>
            <person name="Li Z."/>
            <person name="Hsiao Y.-Y."/>
            <person name="Qi Y."/>
            <person name="Fu T."/>
            <person name="Tang G."/>
            <person name="Zhang D."/>
            <person name="Sun W.-H."/>
            <person name="Liu D.-K."/>
            <person name="Li Y."/>
            <person name="Chen G.-Z."/>
            <person name="Liu X.-D."/>
            <person name="Liao X.-Y."/>
            <person name="Jiang Y.-T."/>
            <person name="Yu X."/>
            <person name="Hao Y."/>
            <person name="Huang J."/>
            <person name="Zhao X.-W."/>
            <person name="Ke S."/>
            <person name="Chen Y.-Y."/>
            <person name="Wu W.-L."/>
            <person name="Hsu J.-L."/>
            <person name="Lin Y.-F."/>
            <person name="Huang M.-D."/>
            <person name="Li C.-Y."/>
            <person name="Huang L."/>
            <person name="Wang Z.-W."/>
            <person name="Zhao X."/>
            <person name="Zhong W.-Y."/>
            <person name="Peng D.-H."/>
            <person name="Ahmad S."/>
            <person name="Lan S."/>
            <person name="Zhang J.-S."/>
            <person name="Tsai W.-C."/>
            <person name="Van De Peer Y."/>
            <person name="Liu Z.-J."/>
        </authorList>
    </citation>
    <scope>NUCLEOTIDE SEQUENCE</scope>
    <source>
        <strain evidence="3">SCP</strain>
        <tissue evidence="3">Leaves</tissue>
    </source>
</reference>
<dbReference type="InterPro" id="IPR011990">
    <property type="entry name" value="TPR-like_helical_dom_sf"/>
</dbReference>
<dbReference type="Pfam" id="PF20431">
    <property type="entry name" value="E_motif"/>
    <property type="match status" value="1"/>
</dbReference>
<feature type="repeat" description="PPR" evidence="2">
    <location>
        <begin position="379"/>
        <end position="413"/>
    </location>
</feature>
<evidence type="ECO:0000256" key="1">
    <source>
        <dbReference type="ARBA" id="ARBA00022737"/>
    </source>
</evidence>
<name>A0AAV9BME8_ACOGR</name>
<proteinExistence type="predicted"/>
<gene>
    <name evidence="3" type="ORF">QJS04_geneDACA007367</name>
</gene>
<evidence type="ECO:0000313" key="3">
    <source>
        <dbReference type="EMBL" id="KAK1277799.1"/>
    </source>
</evidence>
<organism evidence="3 4">
    <name type="scientific">Acorus gramineus</name>
    <name type="common">Dwarf sweet flag</name>
    <dbReference type="NCBI Taxonomy" id="55184"/>
    <lineage>
        <taxon>Eukaryota</taxon>
        <taxon>Viridiplantae</taxon>
        <taxon>Streptophyta</taxon>
        <taxon>Embryophyta</taxon>
        <taxon>Tracheophyta</taxon>
        <taxon>Spermatophyta</taxon>
        <taxon>Magnoliopsida</taxon>
        <taxon>Liliopsida</taxon>
        <taxon>Acoraceae</taxon>
        <taxon>Acorus</taxon>
    </lineage>
</organism>
<feature type="repeat" description="PPR" evidence="2">
    <location>
        <begin position="278"/>
        <end position="312"/>
    </location>
</feature>
<dbReference type="FunFam" id="1.25.40.10:FF:000343">
    <property type="entry name" value="Pentatricopeptide repeat-containing protein At3g58590"/>
    <property type="match status" value="1"/>
</dbReference>
<dbReference type="InterPro" id="IPR002885">
    <property type="entry name" value="PPR_rpt"/>
</dbReference>
<dbReference type="InterPro" id="IPR046848">
    <property type="entry name" value="E_motif"/>
</dbReference>
<accession>A0AAV9BME8</accession>
<keyword evidence="4" id="KW-1185">Reference proteome</keyword>
<dbReference type="GO" id="GO:0003723">
    <property type="term" value="F:RNA binding"/>
    <property type="evidence" value="ECO:0007669"/>
    <property type="project" value="InterPro"/>
</dbReference>
<protein>
    <submittedName>
        <fullName evidence="3">Pentatricopeptide repeat-containing protein</fullName>
    </submittedName>
</protein>
<dbReference type="EMBL" id="JAUJYN010000002">
    <property type="protein sequence ID" value="KAK1277799.1"/>
    <property type="molecule type" value="Genomic_DNA"/>
</dbReference>
<dbReference type="PANTHER" id="PTHR47926:SF427">
    <property type="entry name" value="TETRATRICOPEPTIDE-LIKE HELICAL DOMAIN SUPERFAMILY"/>
    <property type="match status" value="1"/>
</dbReference>